<dbReference type="FunFam" id="2.40.50.140:FF:000050">
    <property type="entry name" value="Lysine--tRNA ligase"/>
    <property type="match status" value="1"/>
</dbReference>
<dbReference type="AlphaFoldDB" id="A0A8J5UVT4"/>
<dbReference type="NCBIfam" id="TIGR00499">
    <property type="entry name" value="lysS_bact"/>
    <property type="match status" value="1"/>
</dbReference>
<proteinExistence type="inferred from homology"/>
<dbReference type="Pfam" id="PF01336">
    <property type="entry name" value="tRNA_anti-codon"/>
    <property type="match status" value="1"/>
</dbReference>
<keyword evidence="5" id="KW-0547">Nucleotide-binding</keyword>
<keyword evidence="8" id="KW-0030">Aminoacyl-tRNA synthetase</keyword>
<dbReference type="PANTHER" id="PTHR42918">
    <property type="entry name" value="LYSYL-TRNA SYNTHETASE"/>
    <property type="match status" value="1"/>
</dbReference>
<dbReference type="InterPro" id="IPR004365">
    <property type="entry name" value="NA-bd_OB_tRNA"/>
</dbReference>
<dbReference type="PROSITE" id="PS50862">
    <property type="entry name" value="AA_TRNA_LIGASE_II"/>
    <property type="match status" value="1"/>
</dbReference>
<protein>
    <recommendedName>
        <fullName evidence="3 11">Lysine--tRNA ligase</fullName>
        <ecNumber evidence="3 11">6.1.1.6</ecNumber>
    </recommendedName>
    <alternativeName>
        <fullName evidence="9 11">Lysyl-tRNA synthetase</fullName>
    </alternativeName>
</protein>
<dbReference type="InterPro" id="IPR006195">
    <property type="entry name" value="aa-tRNA-synth_II"/>
</dbReference>
<dbReference type="InterPro" id="IPR044136">
    <property type="entry name" value="Lys-tRNA-ligase_II_N"/>
</dbReference>
<keyword evidence="4" id="KW-0436">Ligase</keyword>
<dbReference type="GO" id="GO:0005829">
    <property type="term" value="C:cytosol"/>
    <property type="evidence" value="ECO:0007669"/>
    <property type="project" value="TreeGrafter"/>
</dbReference>
<dbReference type="FunFam" id="3.30.930.10:FF:000044">
    <property type="entry name" value="Lysine--tRNA ligase"/>
    <property type="match status" value="1"/>
</dbReference>
<evidence type="ECO:0000256" key="3">
    <source>
        <dbReference type="ARBA" id="ARBA00013166"/>
    </source>
</evidence>
<dbReference type="InterPro" id="IPR004364">
    <property type="entry name" value="Aa-tRNA-synt_II"/>
</dbReference>
<dbReference type="GO" id="GO:0006430">
    <property type="term" value="P:lysyl-tRNA aminoacylation"/>
    <property type="evidence" value="ECO:0007669"/>
    <property type="project" value="InterPro"/>
</dbReference>
<evidence type="ECO:0000256" key="11">
    <source>
        <dbReference type="RuleBase" id="RU003748"/>
    </source>
</evidence>
<dbReference type="RefSeq" id="XP_049261497.1">
    <property type="nucleotide sequence ID" value="XM_049409306.1"/>
</dbReference>
<evidence type="ECO:0000256" key="6">
    <source>
        <dbReference type="ARBA" id="ARBA00022840"/>
    </source>
</evidence>
<evidence type="ECO:0000256" key="5">
    <source>
        <dbReference type="ARBA" id="ARBA00022741"/>
    </source>
</evidence>
<evidence type="ECO:0000313" key="13">
    <source>
        <dbReference type="EMBL" id="KAG7661264.1"/>
    </source>
</evidence>
<evidence type="ECO:0000256" key="8">
    <source>
        <dbReference type="ARBA" id="ARBA00023146"/>
    </source>
</evidence>
<dbReference type="EC" id="6.1.1.6" evidence="3 11"/>
<dbReference type="Pfam" id="PF00152">
    <property type="entry name" value="tRNA-synt_2"/>
    <property type="match status" value="1"/>
</dbReference>
<evidence type="ECO:0000256" key="1">
    <source>
        <dbReference type="ARBA" id="ARBA00008226"/>
    </source>
</evidence>
<dbReference type="InterPro" id="IPR034762">
    <property type="entry name" value="Lys-tRNA-ligase_II_bac/euk"/>
</dbReference>
<comment type="subunit">
    <text evidence="2">Homodimer.</text>
</comment>
<dbReference type="GO" id="GO:0005524">
    <property type="term" value="F:ATP binding"/>
    <property type="evidence" value="ECO:0007669"/>
    <property type="project" value="UniProtKB-KW"/>
</dbReference>
<dbReference type="InterPro" id="IPR002313">
    <property type="entry name" value="Lys-tRNA-ligase_II"/>
</dbReference>
<dbReference type="GeneID" id="73472060"/>
<dbReference type="HAMAP" id="MF_00252">
    <property type="entry name" value="Lys_tRNA_synth_class2"/>
    <property type="match status" value="1"/>
</dbReference>
<reference evidence="13 14" key="1">
    <citation type="journal article" date="2021" name="DNA Res.">
        <title>Genome analysis of Candida subhashii reveals its hybrid nature and dual mitochondrial genome conformations.</title>
        <authorList>
            <person name="Mixao V."/>
            <person name="Hegedusova E."/>
            <person name="Saus E."/>
            <person name="Pryszcz L.P."/>
            <person name="Cillingova A."/>
            <person name="Nosek J."/>
            <person name="Gabaldon T."/>
        </authorList>
    </citation>
    <scope>NUCLEOTIDE SEQUENCE [LARGE SCALE GENOMIC DNA]</scope>
    <source>
        <strain evidence="13 14">CBS 10753</strain>
    </source>
</reference>
<dbReference type="InterPro" id="IPR018149">
    <property type="entry name" value="Lys-tRNA-synth_II_C"/>
</dbReference>
<dbReference type="PANTHER" id="PTHR42918:SF9">
    <property type="entry name" value="LYSINE--TRNA LIGASE"/>
    <property type="match status" value="1"/>
</dbReference>
<dbReference type="NCBIfam" id="NF001756">
    <property type="entry name" value="PRK00484.1"/>
    <property type="match status" value="1"/>
</dbReference>
<keyword evidence="14" id="KW-1185">Reference proteome</keyword>
<feature type="domain" description="Aminoacyl-transfer RNA synthetases class-II family profile" evidence="12">
    <location>
        <begin position="252"/>
        <end position="584"/>
    </location>
</feature>
<evidence type="ECO:0000256" key="10">
    <source>
        <dbReference type="ARBA" id="ARBA00048573"/>
    </source>
</evidence>
<accession>A0A8J5UVT4</accession>
<dbReference type="EMBL" id="JAGSYN010000223">
    <property type="protein sequence ID" value="KAG7661264.1"/>
    <property type="molecule type" value="Genomic_DNA"/>
</dbReference>
<sequence length="606" mass="69121">MSDEVNQAAEQLQKTYLDEVTGEQVSKTELKKRQKARAVEAKKAEKAAKAAASAPKVAKKKGDEMADLNPNQYFEIRSRQINELREANHADPKAFNPYPHKFNVSIKIPDFVEKYSHLQRGETLKDVTVSVSGRIMGKREAGSKLKFYVLKGDAVEVQIMAQAQDAESVEAFEKMHEYLRRGDIIGVTGYPGKTAPAKGGDGELSVFATSVQLLTPCLHMLPTEHYGFKDQEARYRKRYLDLIMNNSTRDRFKVRSKIISYIRRFFDERDFIEVETPILNVIAGGATAKPFLTHHNDLNMEMFMRIAPELFLKELVVGGMERVYEIGRQFRNEGIDMTHNPEFTTCEFYQAYADVYDLMDMTELLFSEMVKEITGDYVIKFHPDGPGEGAKEYSINFARPWKRLNMIEELEKVYNVKFPAGDQLHTAETGEFLQKVLKDNNLECPPPLTNARMLDKLVGELEDSCINPTFIFGHPQMMSPLAKWDRNIPGLCERFEVFVATKEICNAYTELNDPFDQRLRFEEQARQKAQGDDEAQMVDETFCNALEYGLPPTGGWGCGIDRLAMFLTDSNTIREVLLFPTLKPDALVIKGEEAFLDLQKEQQPQQ</sequence>
<organism evidence="13 14">
    <name type="scientific">[Candida] subhashii</name>
    <dbReference type="NCBI Taxonomy" id="561895"/>
    <lineage>
        <taxon>Eukaryota</taxon>
        <taxon>Fungi</taxon>
        <taxon>Dikarya</taxon>
        <taxon>Ascomycota</taxon>
        <taxon>Saccharomycotina</taxon>
        <taxon>Pichiomycetes</taxon>
        <taxon>Debaryomycetaceae</taxon>
        <taxon>Spathaspora</taxon>
    </lineage>
</organism>
<keyword evidence="6" id="KW-0067">ATP-binding</keyword>
<dbReference type="CDD" id="cd00775">
    <property type="entry name" value="LysRS_core"/>
    <property type="match status" value="1"/>
</dbReference>
<evidence type="ECO:0000256" key="9">
    <source>
        <dbReference type="ARBA" id="ARBA00030563"/>
    </source>
</evidence>
<dbReference type="GO" id="GO:0004824">
    <property type="term" value="F:lysine-tRNA ligase activity"/>
    <property type="evidence" value="ECO:0007669"/>
    <property type="project" value="UniProtKB-EC"/>
</dbReference>
<keyword evidence="7" id="KW-0648">Protein biosynthesis</keyword>
<comment type="similarity">
    <text evidence="1">Belongs to the class-II aminoacyl-tRNA synthetase family.</text>
</comment>
<dbReference type="Proteomes" id="UP000694255">
    <property type="component" value="Unassembled WGS sequence"/>
</dbReference>
<gene>
    <name evidence="13" type="ORF">J8A68_005260</name>
</gene>
<dbReference type="GO" id="GO:0000049">
    <property type="term" value="F:tRNA binding"/>
    <property type="evidence" value="ECO:0007669"/>
    <property type="project" value="TreeGrafter"/>
</dbReference>
<comment type="caution">
    <text evidence="13">The sequence shown here is derived from an EMBL/GenBank/DDBJ whole genome shotgun (WGS) entry which is preliminary data.</text>
</comment>
<comment type="catalytic activity">
    <reaction evidence="10 11">
        <text>tRNA(Lys) + L-lysine + ATP = L-lysyl-tRNA(Lys) + AMP + diphosphate</text>
        <dbReference type="Rhea" id="RHEA:20792"/>
        <dbReference type="Rhea" id="RHEA-COMP:9696"/>
        <dbReference type="Rhea" id="RHEA-COMP:9697"/>
        <dbReference type="ChEBI" id="CHEBI:30616"/>
        <dbReference type="ChEBI" id="CHEBI:32551"/>
        <dbReference type="ChEBI" id="CHEBI:33019"/>
        <dbReference type="ChEBI" id="CHEBI:78442"/>
        <dbReference type="ChEBI" id="CHEBI:78529"/>
        <dbReference type="ChEBI" id="CHEBI:456215"/>
        <dbReference type="EC" id="6.1.1.6"/>
    </reaction>
</comment>
<evidence type="ECO:0000256" key="4">
    <source>
        <dbReference type="ARBA" id="ARBA00022598"/>
    </source>
</evidence>
<dbReference type="CDD" id="cd04322">
    <property type="entry name" value="LysRS_N"/>
    <property type="match status" value="1"/>
</dbReference>
<evidence type="ECO:0000259" key="12">
    <source>
        <dbReference type="PROSITE" id="PS50862"/>
    </source>
</evidence>
<evidence type="ECO:0000313" key="14">
    <source>
        <dbReference type="Proteomes" id="UP000694255"/>
    </source>
</evidence>
<name>A0A8J5UVT4_9ASCO</name>
<evidence type="ECO:0000256" key="2">
    <source>
        <dbReference type="ARBA" id="ARBA00011738"/>
    </source>
</evidence>
<dbReference type="OrthoDB" id="21243at2759"/>
<evidence type="ECO:0000256" key="7">
    <source>
        <dbReference type="ARBA" id="ARBA00022917"/>
    </source>
</evidence>
<dbReference type="PIRSF" id="PIRSF039101">
    <property type="entry name" value="LysRS2"/>
    <property type="match status" value="1"/>
</dbReference>